<keyword evidence="6" id="KW-0997">Cell inner membrane</keyword>
<keyword evidence="10 11" id="KW-0472">Membrane</keyword>
<dbReference type="GO" id="GO:0006865">
    <property type="term" value="P:amino acid transport"/>
    <property type="evidence" value="ECO:0007669"/>
    <property type="project" value="UniProtKB-KW"/>
</dbReference>
<dbReference type="AlphaFoldDB" id="A0A0G4JTP3"/>
<feature type="transmembrane region" description="Helical" evidence="11">
    <location>
        <begin position="20"/>
        <end position="43"/>
    </location>
</feature>
<dbReference type="GO" id="GO:0022857">
    <property type="term" value="F:transmembrane transporter activity"/>
    <property type="evidence" value="ECO:0007669"/>
    <property type="project" value="InterPro"/>
</dbReference>
<name>A0A0G4JTP3_9GAMM</name>
<keyword evidence="4 11" id="KW-0813">Transport</keyword>
<dbReference type="EMBL" id="CGIG01000001">
    <property type="protein sequence ID" value="CPR15845.1"/>
    <property type="molecule type" value="Genomic_DNA"/>
</dbReference>
<evidence type="ECO:0000256" key="2">
    <source>
        <dbReference type="ARBA" id="ARBA00004429"/>
    </source>
</evidence>
<comment type="function">
    <text evidence="1">Part of the binding-protein-dependent transport system for glutamine; probably responsible for the translocation of the substrate across the membrane.</text>
</comment>
<keyword evidence="7 11" id="KW-0812">Transmembrane</keyword>
<evidence type="ECO:0000256" key="8">
    <source>
        <dbReference type="ARBA" id="ARBA00022970"/>
    </source>
</evidence>
<comment type="subcellular location">
    <subcellularLocation>
        <location evidence="2">Cell inner membrane</location>
        <topology evidence="2">Multi-pass membrane protein</topology>
    </subcellularLocation>
    <subcellularLocation>
        <location evidence="11">Cell membrane</location>
        <topology evidence="11">Multi-pass membrane protein</topology>
    </subcellularLocation>
</comment>
<keyword evidence="14" id="KW-1185">Reference proteome</keyword>
<dbReference type="InterPro" id="IPR000515">
    <property type="entry name" value="MetI-like"/>
</dbReference>
<evidence type="ECO:0000256" key="3">
    <source>
        <dbReference type="ARBA" id="ARBA00010072"/>
    </source>
</evidence>
<dbReference type="PROSITE" id="PS50928">
    <property type="entry name" value="ABC_TM1"/>
    <property type="match status" value="1"/>
</dbReference>
<dbReference type="Pfam" id="PF00528">
    <property type="entry name" value="BPD_transp_1"/>
    <property type="match status" value="1"/>
</dbReference>
<evidence type="ECO:0000256" key="10">
    <source>
        <dbReference type="ARBA" id="ARBA00023136"/>
    </source>
</evidence>
<dbReference type="Proteomes" id="UP000044377">
    <property type="component" value="Unassembled WGS sequence"/>
</dbReference>
<evidence type="ECO:0000256" key="6">
    <source>
        <dbReference type="ARBA" id="ARBA00022519"/>
    </source>
</evidence>
<keyword evidence="5" id="KW-1003">Cell membrane</keyword>
<evidence type="ECO:0000256" key="1">
    <source>
        <dbReference type="ARBA" id="ARBA00003159"/>
    </source>
</evidence>
<dbReference type="SUPFAM" id="SSF161098">
    <property type="entry name" value="MetI-like"/>
    <property type="match status" value="1"/>
</dbReference>
<evidence type="ECO:0000256" key="5">
    <source>
        <dbReference type="ARBA" id="ARBA00022475"/>
    </source>
</evidence>
<dbReference type="NCBIfam" id="TIGR01726">
    <property type="entry name" value="HEQRo_perm_3TM"/>
    <property type="match status" value="1"/>
</dbReference>
<keyword evidence="9 11" id="KW-1133">Transmembrane helix</keyword>
<dbReference type="PANTHER" id="PTHR30614">
    <property type="entry name" value="MEMBRANE COMPONENT OF AMINO ACID ABC TRANSPORTER"/>
    <property type="match status" value="1"/>
</dbReference>
<feature type="transmembrane region" description="Helical" evidence="11">
    <location>
        <begin position="132"/>
        <end position="154"/>
    </location>
</feature>
<evidence type="ECO:0000256" key="11">
    <source>
        <dbReference type="RuleBase" id="RU363032"/>
    </source>
</evidence>
<sequence length="219" mass="24560">MGFDFIYIYQHIPMLMNGLAMTIIVTVIALFCSLFIGMLGAICRTLSIPIISGIVKWYIEVIRNTPILAQLFFIYYGLPSMDIQLSSFWSGIICLSLWAGAYQVENFRGGLITVHHGIKEAAIALDLSRLHYFIYIALPIALKSCLPAVLNTAISMLKNSSYLQTIGFAELTYVAVDRISLDFKAFEMFAAIAVIYIALVLILVFIGRRLEMRLNRGAR</sequence>
<organism evidence="13 14">
    <name type="scientific">Brenneria goodwinii</name>
    <dbReference type="NCBI Taxonomy" id="1109412"/>
    <lineage>
        <taxon>Bacteria</taxon>
        <taxon>Pseudomonadati</taxon>
        <taxon>Pseudomonadota</taxon>
        <taxon>Gammaproteobacteria</taxon>
        <taxon>Enterobacterales</taxon>
        <taxon>Pectobacteriaceae</taxon>
        <taxon>Brenneria</taxon>
    </lineage>
</organism>
<comment type="similarity">
    <text evidence="3">Belongs to the binding-protein-dependent transport system permease family. HisMQ subfamily.</text>
</comment>
<dbReference type="OrthoDB" id="6580405at2"/>
<dbReference type="InterPro" id="IPR035906">
    <property type="entry name" value="MetI-like_sf"/>
</dbReference>
<dbReference type="GO" id="GO:0043190">
    <property type="term" value="C:ATP-binding cassette (ABC) transporter complex"/>
    <property type="evidence" value="ECO:0007669"/>
    <property type="project" value="InterPro"/>
</dbReference>
<dbReference type="STRING" id="1109412.BN1221_01748c"/>
<feature type="domain" description="ABC transmembrane type-1" evidence="12">
    <location>
        <begin position="19"/>
        <end position="207"/>
    </location>
</feature>
<evidence type="ECO:0000313" key="14">
    <source>
        <dbReference type="Proteomes" id="UP000044377"/>
    </source>
</evidence>
<evidence type="ECO:0000256" key="4">
    <source>
        <dbReference type="ARBA" id="ARBA00022448"/>
    </source>
</evidence>
<dbReference type="CDD" id="cd06261">
    <property type="entry name" value="TM_PBP2"/>
    <property type="match status" value="1"/>
</dbReference>
<reference evidence="14" key="1">
    <citation type="submission" date="2015-01" db="EMBL/GenBank/DDBJ databases">
        <authorList>
            <person name="Paterson Steve"/>
        </authorList>
    </citation>
    <scope>NUCLEOTIDE SEQUENCE [LARGE SCALE GENOMIC DNA]</scope>
    <source>
        <strain evidence="14">OBR1</strain>
    </source>
</reference>
<evidence type="ECO:0000259" key="12">
    <source>
        <dbReference type="PROSITE" id="PS50928"/>
    </source>
</evidence>
<gene>
    <name evidence="13" type="ORF">BN1221_01748c</name>
</gene>
<keyword evidence="8" id="KW-0029">Amino-acid transport</keyword>
<dbReference type="Gene3D" id="1.10.3720.10">
    <property type="entry name" value="MetI-like"/>
    <property type="match status" value="1"/>
</dbReference>
<proteinExistence type="inferred from homology"/>
<evidence type="ECO:0000256" key="7">
    <source>
        <dbReference type="ARBA" id="ARBA00022692"/>
    </source>
</evidence>
<dbReference type="PANTHER" id="PTHR30614:SF20">
    <property type="entry name" value="GLUTAMINE TRANSPORT SYSTEM PERMEASE PROTEIN GLNP"/>
    <property type="match status" value="1"/>
</dbReference>
<evidence type="ECO:0000313" key="13">
    <source>
        <dbReference type="EMBL" id="CPR15845.1"/>
    </source>
</evidence>
<dbReference type="InterPro" id="IPR043429">
    <property type="entry name" value="ArtM/GltK/GlnP/TcyL/YhdX-like"/>
</dbReference>
<accession>A0A0G4JTP3</accession>
<dbReference type="RefSeq" id="WP_048636976.1">
    <property type="nucleotide sequence ID" value="NZ_CGIG01000001.1"/>
</dbReference>
<evidence type="ECO:0000256" key="9">
    <source>
        <dbReference type="ARBA" id="ARBA00022989"/>
    </source>
</evidence>
<feature type="transmembrane region" description="Helical" evidence="11">
    <location>
        <begin position="188"/>
        <end position="206"/>
    </location>
</feature>
<protein>
    <submittedName>
        <fullName evidence="13">ABC amino acid transporter, inner membrane subunit</fullName>
    </submittedName>
</protein>
<dbReference type="InterPro" id="IPR010065">
    <property type="entry name" value="AA_ABC_transptr_permease_3TM"/>
</dbReference>